<feature type="transmembrane region" description="Helical" evidence="2">
    <location>
        <begin position="20"/>
        <end position="43"/>
    </location>
</feature>
<organism evidence="3 4">
    <name type="scientific">Marinobacter adhaerens (strain DSM 23420 / HP15)</name>
    <dbReference type="NCBI Taxonomy" id="225937"/>
    <lineage>
        <taxon>Bacteria</taxon>
        <taxon>Pseudomonadati</taxon>
        <taxon>Pseudomonadota</taxon>
        <taxon>Gammaproteobacteria</taxon>
        <taxon>Pseudomonadales</taxon>
        <taxon>Marinobacteraceae</taxon>
        <taxon>Marinobacter</taxon>
    </lineage>
</organism>
<evidence type="ECO:0000256" key="2">
    <source>
        <dbReference type="SAM" id="Phobius"/>
    </source>
</evidence>
<evidence type="ECO:0000313" key="3">
    <source>
        <dbReference type="EMBL" id="ADP97740.1"/>
    </source>
</evidence>
<dbReference type="EMBL" id="CP001978">
    <property type="protein sequence ID" value="ADP97740.1"/>
    <property type="molecule type" value="Genomic_DNA"/>
</dbReference>
<keyword evidence="2" id="KW-0472">Membrane</keyword>
<name>E4PQM0_MARAH</name>
<evidence type="ECO:0000256" key="1">
    <source>
        <dbReference type="SAM" id="Coils"/>
    </source>
</evidence>
<dbReference type="Proteomes" id="UP000007077">
    <property type="component" value="Chromosome"/>
</dbReference>
<dbReference type="PATRIC" id="fig|225937.3.peg.1988"/>
<keyword evidence="2" id="KW-0812">Transmembrane</keyword>
<reference evidence="3 4" key="1">
    <citation type="journal article" date="2010" name="Stand. Genomic Sci.">
        <title>Complete genome sequence of Marinobacter adhaerens type strain (HP15), a diatom-interacting marine microorganism.</title>
        <authorList>
            <person name="Gardes A."/>
            <person name="Kaeppel E."/>
            <person name="Shehzad A."/>
            <person name="Seebah S."/>
            <person name="Teeling H."/>
            <person name="Yarza P."/>
            <person name="Glockner F.O."/>
            <person name="Grossart H.P."/>
            <person name="Ullrich M.S."/>
        </authorList>
    </citation>
    <scope>NUCLEOTIDE SEQUENCE [LARGE SCALE GENOMIC DNA]</scope>
    <source>
        <strain evidence="4">DSM 23420 / HP15</strain>
    </source>
</reference>
<keyword evidence="1" id="KW-0175">Coiled coil</keyword>
<keyword evidence="2" id="KW-1133">Transmembrane helix</keyword>
<dbReference type="AlphaFoldDB" id="E4PQM0"/>
<proteinExistence type="predicted"/>
<sequence length="126" mass="14151">MTRNDRMPFSAIVDSFSQGGGVWAFIGGLFMTLCYVVVGLFGIKSKSKIARDENLAQRENALIQHLVDEVSRLNALVGDLDIALKAQANQHATELRREREECNAKMAALKAELEILKRRMTSEEQR</sequence>
<dbReference type="KEGG" id="mad:HP15_1976"/>
<feature type="coiled-coil region" evidence="1">
    <location>
        <begin position="85"/>
        <end position="126"/>
    </location>
</feature>
<protein>
    <submittedName>
        <fullName evidence="3">Uncharacterized protein</fullName>
    </submittedName>
</protein>
<dbReference type="STRING" id="225937.HP15_1976"/>
<evidence type="ECO:0000313" key="4">
    <source>
        <dbReference type="Proteomes" id="UP000007077"/>
    </source>
</evidence>
<accession>E4PQM0</accession>
<reference evidence="4" key="2">
    <citation type="submission" date="2010-02" db="EMBL/GenBank/DDBJ databases">
        <title>Complete genome sequence of Marinobacter adhaerens type strain (HP15).</title>
        <authorList>
            <person name="Gaerdes A.A.M."/>
            <person name="Kaeppel E."/>
            <person name="Shezad A."/>
            <person name="Seebah S."/>
            <person name="Teeling H."/>
            <person name="Yarza P."/>
            <person name="Gloeckner F.O."/>
            <person name="Ullrich M.S."/>
        </authorList>
    </citation>
    <scope>NUCLEOTIDE SEQUENCE [LARGE SCALE GENOMIC DNA]</scope>
    <source>
        <strain evidence="4">DSM 23420 / HP15</strain>
    </source>
</reference>
<gene>
    <name evidence="3" type="ordered locus">HP15_1976</name>
</gene>
<dbReference type="HOGENOM" id="CLU_1978850_0_0_6"/>